<sequence>LCRCSLRPRNLTHTGANCESFLGSKSIVHRASLKKKPLICLDSLERALVTSFSDVIRTIMCLKSSTATLGTSRRPQFDLMFLVMSSNCGFPVGKLIISVVLKAAAALFRSEGENDITGIPSFDEIRVSSLNSSSASCTFFEATLAKDGITKGRAVDVTSTCKEDVSARKGVTSGASCGGSGGVGIAWTNEEELEAIEKER</sequence>
<gene>
    <name evidence="1" type="ORF">GIB67_037592</name>
</gene>
<evidence type="ECO:0000313" key="2">
    <source>
        <dbReference type="Proteomes" id="UP000541444"/>
    </source>
</evidence>
<reference evidence="1 2" key="1">
    <citation type="journal article" date="2020" name="IScience">
        <title>Genome Sequencing of the Endangered Kingdonia uniflora (Circaeasteraceae, Ranunculales) Reveals Potential Mechanisms of Evolutionary Specialization.</title>
        <authorList>
            <person name="Sun Y."/>
            <person name="Deng T."/>
            <person name="Zhang A."/>
            <person name="Moore M.J."/>
            <person name="Landis J.B."/>
            <person name="Lin N."/>
            <person name="Zhang H."/>
            <person name="Zhang X."/>
            <person name="Huang J."/>
            <person name="Zhang X."/>
            <person name="Sun H."/>
            <person name="Wang H."/>
        </authorList>
    </citation>
    <scope>NUCLEOTIDE SEQUENCE [LARGE SCALE GENOMIC DNA]</scope>
    <source>
        <strain evidence="1">TB1705</strain>
        <tissue evidence="1">Leaf</tissue>
    </source>
</reference>
<proteinExistence type="predicted"/>
<name>A0A7J7LSJ2_9MAGN</name>
<accession>A0A7J7LSJ2</accession>
<feature type="non-terminal residue" evidence="1">
    <location>
        <position position="1"/>
    </location>
</feature>
<protein>
    <submittedName>
        <fullName evidence="1">Uncharacterized protein</fullName>
    </submittedName>
</protein>
<keyword evidence="2" id="KW-1185">Reference proteome</keyword>
<dbReference type="Proteomes" id="UP000541444">
    <property type="component" value="Unassembled WGS sequence"/>
</dbReference>
<dbReference type="AlphaFoldDB" id="A0A7J7LSJ2"/>
<organism evidence="1 2">
    <name type="scientific">Kingdonia uniflora</name>
    <dbReference type="NCBI Taxonomy" id="39325"/>
    <lineage>
        <taxon>Eukaryota</taxon>
        <taxon>Viridiplantae</taxon>
        <taxon>Streptophyta</taxon>
        <taxon>Embryophyta</taxon>
        <taxon>Tracheophyta</taxon>
        <taxon>Spermatophyta</taxon>
        <taxon>Magnoliopsida</taxon>
        <taxon>Ranunculales</taxon>
        <taxon>Circaeasteraceae</taxon>
        <taxon>Kingdonia</taxon>
    </lineage>
</organism>
<comment type="caution">
    <text evidence="1">The sequence shown here is derived from an EMBL/GenBank/DDBJ whole genome shotgun (WGS) entry which is preliminary data.</text>
</comment>
<dbReference type="EMBL" id="JACGCM010002050">
    <property type="protein sequence ID" value="KAF6145559.1"/>
    <property type="molecule type" value="Genomic_DNA"/>
</dbReference>
<evidence type="ECO:0000313" key="1">
    <source>
        <dbReference type="EMBL" id="KAF6145559.1"/>
    </source>
</evidence>